<dbReference type="Pfam" id="PF01547">
    <property type="entry name" value="SBP_bac_1"/>
    <property type="match status" value="1"/>
</dbReference>
<dbReference type="EMBL" id="JAGSOV010000104">
    <property type="protein sequence ID" value="MCO1661033.1"/>
    <property type="molecule type" value="Genomic_DNA"/>
</dbReference>
<evidence type="ECO:0000313" key="2">
    <source>
        <dbReference type="EMBL" id="MCO1660829.1"/>
    </source>
</evidence>
<feature type="chain" id="PRO_5045032277" evidence="1">
    <location>
        <begin position="28"/>
        <end position="441"/>
    </location>
</feature>
<dbReference type="Gene3D" id="3.40.190.10">
    <property type="entry name" value="Periplasmic binding protein-like II"/>
    <property type="match status" value="2"/>
</dbReference>
<dbReference type="PANTHER" id="PTHR43649:SF12">
    <property type="entry name" value="DIACETYLCHITOBIOSE BINDING PROTEIN DASA"/>
    <property type="match status" value="1"/>
</dbReference>
<sequence length="441" mass="45831">MNGRTRPRPRRLAVLVGAALLLSACSAGSLGSSSDSGGGETLDFLIGNDESAVALGEALVEAFNATNQGVTVTLETRPGGSEGDNVVKTRLATGDMADVFQYNSGSLFQALTPQQQLTPLTGEGWVSTLQDDFRSSVSAGGEVYGAPWGASLGGGVLYNKPVYERLGLSVPTTWAEFMANSAAIKAAGIDPVVQTYGETWTSQLLVLADFHNVAAAEPGFAEQYTAGRVKYATSAPAIKGFQHLQEVHEAGYQNVDFASAELEDGLRKVATGEGAQYPMLTSTVIQMVANNPESAQDVGFFALPGDDAATNGATQWLPAGIYVPQTTTGAKLEAAKTFLNWVTGPDGCEVARTAVPPTGPFATAGCELPADVPAAVADFAGYVDDGRTSPALEFLSPVKGPALEQITVEVGSGIRSAQDGAALYDDDVRKQAQQLGLPGWD</sequence>
<dbReference type="InterPro" id="IPR050490">
    <property type="entry name" value="Bact_solute-bd_prot1"/>
</dbReference>
<keyword evidence="1" id="KW-0732">Signal</keyword>
<name>A0ABT1ADY6_9PSEU</name>
<evidence type="ECO:0000313" key="4">
    <source>
        <dbReference type="Proteomes" id="UP001165283"/>
    </source>
</evidence>
<feature type="signal peptide" evidence="1">
    <location>
        <begin position="1"/>
        <end position="27"/>
    </location>
</feature>
<keyword evidence="4" id="KW-1185">Reference proteome</keyword>
<evidence type="ECO:0000256" key="1">
    <source>
        <dbReference type="SAM" id="SignalP"/>
    </source>
</evidence>
<dbReference type="EMBL" id="JAGSOV010000094">
    <property type="protein sequence ID" value="MCO1660829.1"/>
    <property type="molecule type" value="Genomic_DNA"/>
</dbReference>
<organism evidence="2 4">
    <name type="scientific">Pseudonocardia humida</name>
    <dbReference type="NCBI Taxonomy" id="2800819"/>
    <lineage>
        <taxon>Bacteria</taxon>
        <taxon>Bacillati</taxon>
        <taxon>Actinomycetota</taxon>
        <taxon>Actinomycetes</taxon>
        <taxon>Pseudonocardiales</taxon>
        <taxon>Pseudonocardiaceae</taxon>
        <taxon>Pseudonocardia</taxon>
    </lineage>
</organism>
<reference evidence="2" key="1">
    <citation type="submission" date="2021-04" db="EMBL/GenBank/DDBJ databases">
        <title>Pseudonocardia sp. nov., isolated from sandy soil of mangrove forest.</title>
        <authorList>
            <person name="Zan Z."/>
            <person name="Huang R."/>
            <person name="Liu W."/>
        </authorList>
    </citation>
    <scope>NUCLEOTIDE SEQUENCE</scope>
    <source>
        <strain evidence="2">S2-4</strain>
    </source>
</reference>
<dbReference type="PANTHER" id="PTHR43649">
    <property type="entry name" value="ARABINOSE-BINDING PROTEIN-RELATED"/>
    <property type="match status" value="1"/>
</dbReference>
<dbReference type="RefSeq" id="WP_252446365.1">
    <property type="nucleotide sequence ID" value="NZ_JAGSOV010000094.1"/>
</dbReference>
<comment type="caution">
    <text evidence="2">The sequence shown here is derived from an EMBL/GenBank/DDBJ whole genome shotgun (WGS) entry which is preliminary data.</text>
</comment>
<dbReference type="PROSITE" id="PS51257">
    <property type="entry name" value="PROKAR_LIPOPROTEIN"/>
    <property type="match status" value="1"/>
</dbReference>
<dbReference type="InterPro" id="IPR006059">
    <property type="entry name" value="SBP"/>
</dbReference>
<protein>
    <submittedName>
        <fullName evidence="2">Extracellular solute-binding protein</fullName>
    </submittedName>
</protein>
<accession>A0ABT1ADY6</accession>
<proteinExistence type="predicted"/>
<dbReference type="SUPFAM" id="SSF53850">
    <property type="entry name" value="Periplasmic binding protein-like II"/>
    <property type="match status" value="1"/>
</dbReference>
<dbReference type="Proteomes" id="UP001165283">
    <property type="component" value="Unassembled WGS sequence"/>
</dbReference>
<evidence type="ECO:0000313" key="3">
    <source>
        <dbReference type="EMBL" id="MCO1661033.1"/>
    </source>
</evidence>
<gene>
    <name evidence="2" type="ORF">KDL28_37860</name>
    <name evidence="3" type="ORF">KDL28_38900</name>
</gene>